<dbReference type="Proteomes" id="UP000494040">
    <property type="component" value="Unassembled WGS sequence"/>
</dbReference>
<keyword evidence="9" id="KW-1185">Reference proteome</keyword>
<evidence type="ECO:0000256" key="4">
    <source>
        <dbReference type="ARBA" id="ARBA00022833"/>
    </source>
</evidence>
<evidence type="ECO:0000256" key="3">
    <source>
        <dbReference type="ARBA" id="ARBA00022771"/>
    </source>
</evidence>
<keyword evidence="2" id="KW-0677">Repeat</keyword>
<dbReference type="CDD" id="cd10719">
    <property type="entry name" value="DnaJ_zf"/>
    <property type="match status" value="1"/>
</dbReference>
<dbReference type="Pfam" id="PF00684">
    <property type="entry name" value="DnaJ_CXXCXGXG"/>
    <property type="match status" value="1"/>
</dbReference>
<keyword evidence="1 5" id="KW-0479">Metal-binding</keyword>
<evidence type="ECO:0000313" key="9">
    <source>
        <dbReference type="Proteomes" id="UP000494040"/>
    </source>
</evidence>
<dbReference type="GO" id="GO:0051082">
    <property type="term" value="F:unfolded protein binding"/>
    <property type="evidence" value="ECO:0007669"/>
    <property type="project" value="InterPro"/>
</dbReference>
<keyword evidence="4 5" id="KW-0862">Zinc</keyword>
<dbReference type="PROSITE" id="PS51188">
    <property type="entry name" value="ZF_CR"/>
    <property type="match status" value="1"/>
</dbReference>
<dbReference type="HAMAP" id="MF_01152">
    <property type="entry name" value="DnaJ"/>
    <property type="match status" value="1"/>
</dbReference>
<dbReference type="InterPro" id="IPR002939">
    <property type="entry name" value="DnaJ_C"/>
</dbReference>
<dbReference type="InterPro" id="IPR008971">
    <property type="entry name" value="HSP40/DnaJ_pept-bd"/>
</dbReference>
<evidence type="ECO:0000259" key="6">
    <source>
        <dbReference type="PROSITE" id="PS50076"/>
    </source>
</evidence>
<evidence type="ECO:0000256" key="5">
    <source>
        <dbReference type="PROSITE-ProRule" id="PRU00546"/>
    </source>
</evidence>
<evidence type="ECO:0000313" key="8">
    <source>
        <dbReference type="EnsemblMetazoa" id="XP_014254423.1"/>
    </source>
</evidence>
<feature type="domain" description="J" evidence="6">
    <location>
        <begin position="6"/>
        <end position="68"/>
    </location>
</feature>
<dbReference type="SUPFAM" id="SSF49493">
    <property type="entry name" value="HSP40/DnaJ peptide-binding domain"/>
    <property type="match status" value="2"/>
</dbReference>
<dbReference type="Gene3D" id="1.10.287.110">
    <property type="entry name" value="DnaJ domain"/>
    <property type="match status" value="1"/>
</dbReference>
<dbReference type="AlphaFoldDB" id="A0A8I6RXY1"/>
<evidence type="ECO:0000256" key="1">
    <source>
        <dbReference type="ARBA" id="ARBA00022723"/>
    </source>
</evidence>
<dbReference type="SMART" id="SM00271">
    <property type="entry name" value="DnaJ"/>
    <property type="match status" value="1"/>
</dbReference>
<accession>A0A8I6RXY1</accession>
<dbReference type="InterPro" id="IPR001623">
    <property type="entry name" value="DnaJ_domain"/>
</dbReference>
<keyword evidence="3 5" id="KW-0863">Zinc-finger</keyword>
<dbReference type="Pfam" id="PF01556">
    <property type="entry name" value="DnaJ_C"/>
    <property type="match status" value="1"/>
</dbReference>
<dbReference type="CDD" id="cd06257">
    <property type="entry name" value="DnaJ"/>
    <property type="match status" value="1"/>
</dbReference>
<evidence type="ECO:0000256" key="2">
    <source>
        <dbReference type="ARBA" id="ARBA00022737"/>
    </source>
</evidence>
<dbReference type="FunFam" id="2.10.230.10:FF:000001">
    <property type="entry name" value="DnaJ subfamily A member 2"/>
    <property type="match status" value="1"/>
</dbReference>
<organism evidence="8 9">
    <name type="scientific">Cimex lectularius</name>
    <name type="common">Bed bug</name>
    <name type="synonym">Acanthia lectularia</name>
    <dbReference type="NCBI Taxonomy" id="79782"/>
    <lineage>
        <taxon>Eukaryota</taxon>
        <taxon>Metazoa</taxon>
        <taxon>Ecdysozoa</taxon>
        <taxon>Arthropoda</taxon>
        <taxon>Hexapoda</taxon>
        <taxon>Insecta</taxon>
        <taxon>Pterygota</taxon>
        <taxon>Neoptera</taxon>
        <taxon>Paraneoptera</taxon>
        <taxon>Hemiptera</taxon>
        <taxon>Heteroptera</taxon>
        <taxon>Panheteroptera</taxon>
        <taxon>Cimicomorpha</taxon>
        <taxon>Cimicidae</taxon>
        <taxon>Cimex</taxon>
    </lineage>
</organism>
<dbReference type="InterPro" id="IPR036410">
    <property type="entry name" value="HSP_DnaJ_Cys-rich_dom_sf"/>
</dbReference>
<dbReference type="GO" id="GO:0030544">
    <property type="term" value="F:Hsp70 protein binding"/>
    <property type="evidence" value="ECO:0007669"/>
    <property type="project" value="InterPro"/>
</dbReference>
<dbReference type="InterPro" id="IPR044713">
    <property type="entry name" value="DNJA1/2-like"/>
</dbReference>
<dbReference type="InterPro" id="IPR036869">
    <property type="entry name" value="J_dom_sf"/>
</dbReference>
<dbReference type="EnsemblMetazoa" id="XM_014398937.2">
    <property type="protein sequence ID" value="XP_014254423.1"/>
    <property type="gene ID" value="LOC106669449"/>
</dbReference>
<dbReference type="KEGG" id="clec:106669449"/>
<sequence>MVKETTYYDILGVKPNCTTDELKKAYRKLALKYHPDKNPNEGEKFKMISQAYEVLSTPEKRQIYDEGGEQALKEGVGRGGSTFSNPMDIFDMFFGNPFASGGRRRERRGKNIVHQLSVTLEELYNGGLRKFQVEKNVICEKCEGRGGKKGALQTCPNCNGTGVHVQVQQFGAGLIHQIQSVCPDCKGDGKIIKPQDCCVVCKGKKVVHMKKIIEFPIEKGMYDDQKVVFSGEGNQEPGLEPGDIVIVLEEKEHSIFKRSGNDLVMLMKLDLVEALCGFQKVIKTLDGRNLLITCIPGEIIKHKELKCIMGEGMPQHKSPFDKGRLIIQFHVVFPERLSPEIIPKLESCLPRRVEQVIPDSAEEAHMIDMNPDEEAMKQNYGFRNAYEEDPSGMRTVQCNAH</sequence>
<dbReference type="PRINTS" id="PR00625">
    <property type="entry name" value="JDOMAIN"/>
</dbReference>
<dbReference type="Pfam" id="PF00226">
    <property type="entry name" value="DnaJ"/>
    <property type="match status" value="1"/>
</dbReference>
<dbReference type="GO" id="GO:0006457">
    <property type="term" value="P:protein folding"/>
    <property type="evidence" value="ECO:0007669"/>
    <property type="project" value="InterPro"/>
</dbReference>
<dbReference type="FunFam" id="2.60.260.20:FF:000003">
    <property type="entry name" value="DnaJ subfamily A member 2"/>
    <property type="match status" value="1"/>
</dbReference>
<gene>
    <name evidence="8" type="primary">106669449</name>
</gene>
<protein>
    <submittedName>
        <fullName evidence="8">Uncharacterized protein</fullName>
    </submittedName>
</protein>
<dbReference type="InterPro" id="IPR012724">
    <property type="entry name" value="DnaJ"/>
</dbReference>
<evidence type="ECO:0000259" key="7">
    <source>
        <dbReference type="PROSITE" id="PS51188"/>
    </source>
</evidence>
<proteinExistence type="inferred from homology"/>
<dbReference type="Gene3D" id="2.60.260.20">
    <property type="entry name" value="Urease metallochaperone UreE, N-terminal domain"/>
    <property type="match status" value="2"/>
</dbReference>
<dbReference type="GO" id="GO:0005524">
    <property type="term" value="F:ATP binding"/>
    <property type="evidence" value="ECO:0007669"/>
    <property type="project" value="InterPro"/>
</dbReference>
<dbReference type="InterPro" id="IPR001305">
    <property type="entry name" value="HSP_DnaJ_Cys-rich_dom"/>
</dbReference>
<feature type="domain" description="CR-type" evidence="7">
    <location>
        <begin position="126"/>
        <end position="210"/>
    </location>
</feature>
<dbReference type="GO" id="GO:0009408">
    <property type="term" value="P:response to heat"/>
    <property type="evidence" value="ECO:0007669"/>
    <property type="project" value="InterPro"/>
</dbReference>
<dbReference type="OMA" id="FPDVINP"/>
<dbReference type="PROSITE" id="PS50076">
    <property type="entry name" value="DNAJ_2"/>
    <property type="match status" value="1"/>
</dbReference>
<reference evidence="8" key="1">
    <citation type="submission" date="2022-01" db="UniProtKB">
        <authorList>
            <consortium name="EnsemblMetazoa"/>
        </authorList>
    </citation>
    <scope>IDENTIFICATION</scope>
</reference>
<dbReference type="Gene3D" id="2.10.230.10">
    <property type="entry name" value="Heat shock protein DnaJ, cysteine-rich domain"/>
    <property type="match status" value="1"/>
</dbReference>
<dbReference type="CDD" id="cd10747">
    <property type="entry name" value="DnaJ_C"/>
    <property type="match status" value="1"/>
</dbReference>
<dbReference type="PANTHER" id="PTHR43888">
    <property type="entry name" value="DNAJ-LIKE-2, ISOFORM A-RELATED"/>
    <property type="match status" value="1"/>
</dbReference>
<dbReference type="SUPFAM" id="SSF57938">
    <property type="entry name" value="DnaJ/Hsp40 cysteine-rich domain"/>
    <property type="match status" value="1"/>
</dbReference>
<dbReference type="FunFam" id="1.10.287.110:FF:000014">
    <property type="entry name" value="dnaJ homolog subfamily A member 1"/>
    <property type="match status" value="1"/>
</dbReference>
<dbReference type="GO" id="GO:0008270">
    <property type="term" value="F:zinc ion binding"/>
    <property type="evidence" value="ECO:0007669"/>
    <property type="project" value="UniProtKB-KW"/>
</dbReference>
<feature type="zinc finger region" description="CR-type" evidence="5">
    <location>
        <begin position="126"/>
        <end position="210"/>
    </location>
</feature>
<name>A0A8I6RXY1_CIMLE</name>
<dbReference type="SUPFAM" id="SSF46565">
    <property type="entry name" value="Chaperone J-domain"/>
    <property type="match status" value="1"/>
</dbReference>
<dbReference type="OrthoDB" id="550424at2759"/>